<name>A0A388JRI0_CHABU</name>
<evidence type="ECO:0000256" key="2">
    <source>
        <dbReference type="ARBA" id="ARBA00022801"/>
    </source>
</evidence>
<comment type="catalytic activity">
    <reaction evidence="5">
        <text>GTP + H2O = GDP + phosphate + H(+)</text>
        <dbReference type="Rhea" id="RHEA:19669"/>
        <dbReference type="ChEBI" id="CHEBI:15377"/>
        <dbReference type="ChEBI" id="CHEBI:15378"/>
        <dbReference type="ChEBI" id="CHEBI:37565"/>
        <dbReference type="ChEBI" id="CHEBI:43474"/>
        <dbReference type="ChEBI" id="CHEBI:58189"/>
    </reaction>
    <physiologicalReaction direction="left-to-right" evidence="5">
        <dbReference type="Rhea" id="RHEA:19670"/>
    </physiologicalReaction>
</comment>
<dbReference type="Gene3D" id="3.30.1220.10">
    <property type="entry name" value="CobW-like, C-terminal domain"/>
    <property type="match status" value="1"/>
</dbReference>
<dbReference type="Pfam" id="PF07683">
    <property type="entry name" value="CobW_C"/>
    <property type="match status" value="1"/>
</dbReference>
<gene>
    <name evidence="8" type="ORF">CBR_g5605</name>
</gene>
<evidence type="ECO:0000256" key="4">
    <source>
        <dbReference type="ARBA" id="ARBA00034320"/>
    </source>
</evidence>
<keyword evidence="3" id="KW-0143">Chaperone</keyword>
<keyword evidence="2" id="KW-0378">Hydrolase</keyword>
<dbReference type="Pfam" id="PF02492">
    <property type="entry name" value="cobW"/>
    <property type="match status" value="1"/>
</dbReference>
<dbReference type="OMA" id="RVYETDH"/>
<dbReference type="STRING" id="69332.A0A388JRI0"/>
<feature type="compositionally biased region" description="Basic and acidic residues" evidence="6">
    <location>
        <begin position="266"/>
        <end position="299"/>
    </location>
</feature>
<accession>A0A388JRI0</accession>
<dbReference type="InterPro" id="IPR003495">
    <property type="entry name" value="CobW/HypB/UreG_nucleotide-bd"/>
</dbReference>
<comment type="similarity">
    <text evidence="4">Belongs to the SIMIBI class G3E GTPase family. ZNG1 subfamily.</text>
</comment>
<dbReference type="InterPro" id="IPR051316">
    <property type="entry name" value="Zinc-reg_GTPase_activator"/>
</dbReference>
<protein>
    <recommendedName>
        <fullName evidence="7">CobW C-terminal domain-containing protein</fullName>
    </recommendedName>
</protein>
<feature type="region of interest" description="Disordered" evidence="6">
    <location>
        <begin position="261"/>
        <end position="302"/>
    </location>
</feature>
<evidence type="ECO:0000256" key="6">
    <source>
        <dbReference type="SAM" id="MobiDB-lite"/>
    </source>
</evidence>
<dbReference type="PANTHER" id="PTHR13748">
    <property type="entry name" value="COBW-RELATED"/>
    <property type="match status" value="1"/>
</dbReference>
<feature type="domain" description="CobW C-terminal" evidence="7">
    <location>
        <begin position="320"/>
        <end position="414"/>
    </location>
</feature>
<dbReference type="Gramene" id="GBG60429">
    <property type="protein sequence ID" value="GBG60429"/>
    <property type="gene ID" value="CBR_g5605"/>
</dbReference>
<dbReference type="EMBL" id="BFEA01000011">
    <property type="protein sequence ID" value="GBG60429.1"/>
    <property type="molecule type" value="Genomic_DNA"/>
</dbReference>
<dbReference type="SMART" id="SM00833">
    <property type="entry name" value="CobW_C"/>
    <property type="match status" value="1"/>
</dbReference>
<evidence type="ECO:0000313" key="9">
    <source>
        <dbReference type="Proteomes" id="UP000265515"/>
    </source>
</evidence>
<evidence type="ECO:0000259" key="7">
    <source>
        <dbReference type="SMART" id="SM00833"/>
    </source>
</evidence>
<evidence type="ECO:0000256" key="3">
    <source>
        <dbReference type="ARBA" id="ARBA00023186"/>
    </source>
</evidence>
<keyword evidence="9" id="KW-1185">Reference proteome</keyword>
<dbReference type="Gene3D" id="3.40.50.300">
    <property type="entry name" value="P-loop containing nucleotide triphosphate hydrolases"/>
    <property type="match status" value="1"/>
</dbReference>
<evidence type="ECO:0000313" key="8">
    <source>
        <dbReference type="EMBL" id="GBG60429.1"/>
    </source>
</evidence>
<dbReference type="InterPro" id="IPR036627">
    <property type="entry name" value="CobW-likC_sf"/>
</dbReference>
<dbReference type="PANTHER" id="PTHR13748:SF59">
    <property type="entry name" value="COBW C-TERMINAL DOMAIN-CONTAINING PROTEIN"/>
    <property type="match status" value="1"/>
</dbReference>
<sequence length="570" mass="61680">MAASGQREYVAIAKPVMLENNQMSLAFERRLLEGSCMSRSRVSCTLITGFLGSGKTTLVRHILRNRGDLRIAVLVNEYSEVDIDGVIVHNAHSHASLGLPSAELASGCACCTKQNDMKQAVKDLMVGGHDFDHLIIETSGVADPGPLALMLEELNVQLHLIVTVVDAENLLNVLDNPIARRQLSFAEIVLINKCDLASLGTISDVEDKVEAEIGNVRVVRCRFAQVPLPLVVDVIEAVSPAPSSMSNDDAGVMSHEKVITQTTLRRAADNQSKTDADSDGTRKVPGSHSDKDGKEDAKAERRRKLANANRDIHIHEELGFTSLVFKSDEPILLSAFQDFVRNGVLKTHGLLRAKGVLWFQEDRNNRYVFQYSGKKRAETVCDSVWESPPSVKVVFIGRDSDALKALRSSLSQAVSPPSRDDAADVGVGKAKQFAAMVAADQRFQLLSSGGALGADNIEGTQGGSELLHKLAPSLVRFGMVGYPLKSITEAVLNTDLMCTVNASGALFLTAATPPHCGHFLQLAFGATSESDEAAQDPSVCWKIISDIASRVLIRAHRDVCPCRCDYTRSA</sequence>
<dbReference type="GO" id="GO:0016787">
    <property type="term" value="F:hydrolase activity"/>
    <property type="evidence" value="ECO:0007669"/>
    <property type="project" value="UniProtKB-KW"/>
</dbReference>
<dbReference type="GO" id="GO:0000166">
    <property type="term" value="F:nucleotide binding"/>
    <property type="evidence" value="ECO:0007669"/>
    <property type="project" value="UniProtKB-KW"/>
</dbReference>
<proteinExistence type="inferred from homology"/>
<dbReference type="Proteomes" id="UP000265515">
    <property type="component" value="Unassembled WGS sequence"/>
</dbReference>
<comment type="caution">
    <text evidence="8">The sequence shown here is derived from an EMBL/GenBank/DDBJ whole genome shotgun (WGS) entry which is preliminary data.</text>
</comment>
<dbReference type="AlphaFoldDB" id="A0A388JRI0"/>
<dbReference type="SUPFAM" id="SSF52540">
    <property type="entry name" value="P-loop containing nucleoside triphosphate hydrolases"/>
    <property type="match status" value="1"/>
</dbReference>
<organism evidence="8 9">
    <name type="scientific">Chara braunii</name>
    <name type="common">Braun's stonewort</name>
    <dbReference type="NCBI Taxonomy" id="69332"/>
    <lineage>
        <taxon>Eukaryota</taxon>
        <taxon>Viridiplantae</taxon>
        <taxon>Streptophyta</taxon>
        <taxon>Charophyceae</taxon>
        <taxon>Charales</taxon>
        <taxon>Characeae</taxon>
        <taxon>Chara</taxon>
    </lineage>
</organism>
<dbReference type="SUPFAM" id="SSF90002">
    <property type="entry name" value="Hypothetical protein YjiA, C-terminal domain"/>
    <property type="match status" value="1"/>
</dbReference>
<dbReference type="InterPro" id="IPR011629">
    <property type="entry name" value="CobW-like_C"/>
</dbReference>
<evidence type="ECO:0000256" key="1">
    <source>
        <dbReference type="ARBA" id="ARBA00022741"/>
    </source>
</evidence>
<evidence type="ECO:0000256" key="5">
    <source>
        <dbReference type="ARBA" id="ARBA00049117"/>
    </source>
</evidence>
<reference evidence="8 9" key="1">
    <citation type="journal article" date="2018" name="Cell">
        <title>The Chara Genome: Secondary Complexity and Implications for Plant Terrestrialization.</title>
        <authorList>
            <person name="Nishiyama T."/>
            <person name="Sakayama H."/>
            <person name="Vries J.D."/>
            <person name="Buschmann H."/>
            <person name="Saint-Marcoux D."/>
            <person name="Ullrich K.K."/>
            <person name="Haas F.B."/>
            <person name="Vanderstraeten L."/>
            <person name="Becker D."/>
            <person name="Lang D."/>
            <person name="Vosolsobe S."/>
            <person name="Rombauts S."/>
            <person name="Wilhelmsson P.K.I."/>
            <person name="Janitza P."/>
            <person name="Kern R."/>
            <person name="Heyl A."/>
            <person name="Rumpler F."/>
            <person name="Villalobos L.I.A.C."/>
            <person name="Clay J.M."/>
            <person name="Skokan R."/>
            <person name="Toyoda A."/>
            <person name="Suzuki Y."/>
            <person name="Kagoshima H."/>
            <person name="Schijlen E."/>
            <person name="Tajeshwar N."/>
            <person name="Catarino B."/>
            <person name="Hetherington A.J."/>
            <person name="Saltykova A."/>
            <person name="Bonnot C."/>
            <person name="Breuninger H."/>
            <person name="Symeonidi A."/>
            <person name="Radhakrishnan G.V."/>
            <person name="Van Nieuwerburgh F."/>
            <person name="Deforce D."/>
            <person name="Chang C."/>
            <person name="Karol K.G."/>
            <person name="Hedrich R."/>
            <person name="Ulvskov P."/>
            <person name="Glockner G."/>
            <person name="Delwiche C.F."/>
            <person name="Petrasek J."/>
            <person name="Van de Peer Y."/>
            <person name="Friml J."/>
            <person name="Beilby M."/>
            <person name="Dolan L."/>
            <person name="Kohara Y."/>
            <person name="Sugano S."/>
            <person name="Fujiyama A."/>
            <person name="Delaux P.-M."/>
            <person name="Quint M."/>
            <person name="TheiBen G."/>
            <person name="Hagemann M."/>
            <person name="Harholt J."/>
            <person name="Dunand C."/>
            <person name="Zachgo S."/>
            <person name="Langdale J."/>
            <person name="Maumus F."/>
            <person name="Straeten D.V.D."/>
            <person name="Gould S.B."/>
            <person name="Rensing S.A."/>
        </authorList>
    </citation>
    <scope>NUCLEOTIDE SEQUENCE [LARGE SCALE GENOMIC DNA]</scope>
    <source>
        <strain evidence="8 9">S276</strain>
    </source>
</reference>
<dbReference type="OrthoDB" id="550606at2759"/>
<keyword evidence="1" id="KW-0547">Nucleotide-binding</keyword>
<dbReference type="InterPro" id="IPR027417">
    <property type="entry name" value="P-loop_NTPase"/>
</dbReference>
<dbReference type="CDD" id="cd03112">
    <property type="entry name" value="CobW-like"/>
    <property type="match status" value="1"/>
</dbReference>